<gene>
    <name evidence="2" type="ORF">DPMN_049554</name>
</gene>
<dbReference type="EMBL" id="JAIWYP010000012">
    <property type="protein sequence ID" value="KAH3723760.1"/>
    <property type="molecule type" value="Genomic_DNA"/>
</dbReference>
<feature type="compositionally biased region" description="Basic and acidic residues" evidence="1">
    <location>
        <begin position="7"/>
        <end position="36"/>
    </location>
</feature>
<dbReference type="Proteomes" id="UP000828390">
    <property type="component" value="Unassembled WGS sequence"/>
</dbReference>
<reference evidence="2" key="1">
    <citation type="journal article" date="2019" name="bioRxiv">
        <title>The Genome of the Zebra Mussel, Dreissena polymorpha: A Resource for Invasive Species Research.</title>
        <authorList>
            <person name="McCartney M.A."/>
            <person name="Auch B."/>
            <person name="Kono T."/>
            <person name="Mallez S."/>
            <person name="Zhang Y."/>
            <person name="Obille A."/>
            <person name="Becker A."/>
            <person name="Abrahante J.E."/>
            <person name="Garbe J."/>
            <person name="Badalamenti J.P."/>
            <person name="Herman A."/>
            <person name="Mangelson H."/>
            <person name="Liachko I."/>
            <person name="Sullivan S."/>
            <person name="Sone E.D."/>
            <person name="Koren S."/>
            <person name="Silverstein K.A.T."/>
            <person name="Beckman K.B."/>
            <person name="Gohl D.M."/>
        </authorList>
    </citation>
    <scope>NUCLEOTIDE SEQUENCE</scope>
    <source>
        <strain evidence="2">Duluth1</strain>
        <tissue evidence="2">Whole animal</tissue>
    </source>
</reference>
<evidence type="ECO:0000313" key="3">
    <source>
        <dbReference type="Proteomes" id="UP000828390"/>
    </source>
</evidence>
<evidence type="ECO:0000313" key="2">
    <source>
        <dbReference type="EMBL" id="KAH3723760.1"/>
    </source>
</evidence>
<name>A0A9D4HMA5_DREPO</name>
<comment type="caution">
    <text evidence="2">The sequence shown here is derived from an EMBL/GenBank/DDBJ whole genome shotgun (WGS) entry which is preliminary data.</text>
</comment>
<evidence type="ECO:0000256" key="1">
    <source>
        <dbReference type="SAM" id="MobiDB-lite"/>
    </source>
</evidence>
<dbReference type="AlphaFoldDB" id="A0A9D4HMA5"/>
<reference evidence="2" key="2">
    <citation type="submission" date="2020-11" db="EMBL/GenBank/DDBJ databases">
        <authorList>
            <person name="McCartney M.A."/>
            <person name="Auch B."/>
            <person name="Kono T."/>
            <person name="Mallez S."/>
            <person name="Becker A."/>
            <person name="Gohl D.M."/>
            <person name="Silverstein K.A.T."/>
            <person name="Koren S."/>
            <person name="Bechman K.B."/>
            <person name="Herman A."/>
            <person name="Abrahante J.E."/>
            <person name="Garbe J."/>
        </authorList>
    </citation>
    <scope>NUCLEOTIDE SEQUENCE</scope>
    <source>
        <strain evidence="2">Duluth1</strain>
        <tissue evidence="2">Whole animal</tissue>
    </source>
</reference>
<organism evidence="2 3">
    <name type="scientific">Dreissena polymorpha</name>
    <name type="common">Zebra mussel</name>
    <name type="synonym">Mytilus polymorpha</name>
    <dbReference type="NCBI Taxonomy" id="45954"/>
    <lineage>
        <taxon>Eukaryota</taxon>
        <taxon>Metazoa</taxon>
        <taxon>Spiralia</taxon>
        <taxon>Lophotrochozoa</taxon>
        <taxon>Mollusca</taxon>
        <taxon>Bivalvia</taxon>
        <taxon>Autobranchia</taxon>
        <taxon>Heteroconchia</taxon>
        <taxon>Euheterodonta</taxon>
        <taxon>Imparidentia</taxon>
        <taxon>Neoheterodontei</taxon>
        <taxon>Myida</taxon>
        <taxon>Dreissenoidea</taxon>
        <taxon>Dreissenidae</taxon>
        <taxon>Dreissena</taxon>
    </lineage>
</organism>
<protein>
    <submittedName>
        <fullName evidence="2">Uncharacterized protein</fullName>
    </submittedName>
</protein>
<keyword evidence="3" id="KW-1185">Reference proteome</keyword>
<sequence>MLLSTDRQTDKQRQAGRQTDGRMQGRTDRQTDRMTDRLTPGKNAPSPGGHVFPLITNNFKLIRHINKTNVLTKFHLMGHVTRWIKTIFELNRRIQENNVLNKCNEDSAKNVSSRLFTRFHFIYREKTAPHPGDHIFSLITNIFKLNQDIHKTNVLTKFHDDWTKKSDF</sequence>
<feature type="region of interest" description="Disordered" evidence="1">
    <location>
        <begin position="1"/>
        <end position="50"/>
    </location>
</feature>
<accession>A0A9D4HMA5</accession>
<proteinExistence type="predicted"/>